<evidence type="ECO:0000259" key="3">
    <source>
        <dbReference type="Pfam" id="PF20780"/>
    </source>
</evidence>
<feature type="domain" description="Type VI secretion system TssR-like second" evidence="3">
    <location>
        <begin position="148"/>
        <end position="232"/>
    </location>
</feature>
<dbReference type="EMBL" id="JRFA01000009">
    <property type="protein sequence ID" value="KGN75111.1"/>
    <property type="molecule type" value="Genomic_DNA"/>
</dbReference>
<evidence type="ECO:0000259" key="5">
    <source>
        <dbReference type="Pfam" id="PF20782"/>
    </source>
</evidence>
<dbReference type="InterPro" id="IPR049360">
    <property type="entry name" value="T6SS_TssR-like_VWA"/>
</dbReference>
<dbReference type="InterPro" id="IPR049358">
    <property type="entry name" value="T6SS_TssR-like_C"/>
</dbReference>
<dbReference type="AlphaFoldDB" id="A0A0A2E8A1"/>
<dbReference type="Proteomes" id="UP000030103">
    <property type="component" value="Unassembled WGS sequence"/>
</dbReference>
<reference evidence="6 7" key="1">
    <citation type="submission" date="2014-09" db="EMBL/GenBank/DDBJ databases">
        <title>Draft Genome Sequence of Porphyromonas macacae COT-192_OH2859.</title>
        <authorList>
            <person name="Wallis C."/>
            <person name="Deusch O."/>
            <person name="O'Flynn C."/>
            <person name="Davis I."/>
            <person name="Horsfall A."/>
            <person name="Kirkwood N."/>
            <person name="Harris S."/>
            <person name="Eisen J.A."/>
            <person name="Coil D.A."/>
            <person name="Darling A.E."/>
            <person name="Jospin G."/>
            <person name="Alexiev A."/>
        </authorList>
    </citation>
    <scope>NUCLEOTIDE SEQUENCE [LARGE SCALE GENOMIC DNA]</scope>
    <source>
        <strain evidence="7">COT-192 OH2859</strain>
    </source>
</reference>
<keyword evidence="1" id="KW-0732">Signal</keyword>
<organism evidence="6 7">
    <name type="scientific">Porphyromonas macacae</name>
    <dbReference type="NCBI Taxonomy" id="28115"/>
    <lineage>
        <taxon>Bacteria</taxon>
        <taxon>Pseudomonadati</taxon>
        <taxon>Bacteroidota</taxon>
        <taxon>Bacteroidia</taxon>
        <taxon>Bacteroidales</taxon>
        <taxon>Porphyromonadaceae</taxon>
        <taxon>Porphyromonas</taxon>
    </lineage>
</organism>
<sequence length="818" mass="93420">MKKNLIQKGLQISLCLIILSACAPVNRLTQVKKIPKEYTRNFCCGDIAIPRSIDKRGPWVVYSDRDNNTTFYNPGGKVPLKKVAYMDPFLVIGKKGDFLQLIKYNPEIIENGKLKNRKKAEYYGWMHRNNLVLSSRATTDVATGNAIKMITTLRDATPFNRPKDILTKDSLIVYSEPELLTPKGKIPFGQLIYLVKNNVDYTKSLIIGREILTPDSVHSVVSGWVSSSLVMPFGQTLYMDYTSLPLAEATTYTSQYRIAYPLSTSLYNRLLKLDANSTNWTAGLNAVRDISMGDSLSTIETTLPVPVIDNSQNLIYSLSGSPITYDRFQKIQEELKHINILFVFNGQKRVFANFKQIVAAIQPLKGILDLDSKSTYRLGAVMGFNRRGENVFNEISLNSDIDAVLKALESYADNKDEKQLGEVSNTWESLWYASRMLSPYKSENNIIILIGENGNAEKMDANLINTLAENNCRILGYQLYSEEDNIANNFVLQVEHLIDRSSEQISQKKRDILVHAEQVHPSNQYAEYADNIYRLDFPQTSMTQGWIVFPKKKEQLPQDLLLTVTDSLIREVEADNQSIVEHLEQAFREAGLGRSRLEPFWISLTNLPHDFKAPTKGLEAFASVNPVAPFPMTLKTTTADLAKGKYCLLLTESELNKLRNFMIDLTKKRVDYRYTPMQMKKGEGQACPDRMFDTRIPTDTLTKHEYLNTRKVRKSMMKAYLKWGRDEKVYPMSKKKIKELSLSQAQQLVFYKPSFHPSMRQLLVKDLTNKKIFPDTELDKLLDYLLSKRKELEEAIAPENKFVVNGETYYKIEAEKLP</sequence>
<dbReference type="Pfam" id="PF20780">
    <property type="entry name" value="TssR_M"/>
    <property type="match status" value="1"/>
</dbReference>
<evidence type="ECO:0000259" key="2">
    <source>
        <dbReference type="Pfam" id="PF17643"/>
    </source>
</evidence>
<feature type="domain" description="Type VI secretion system TssR-like VWA" evidence="5">
    <location>
        <begin position="292"/>
        <end position="589"/>
    </location>
</feature>
<gene>
    <name evidence="6" type="ORF">HQ47_04225</name>
</gene>
<evidence type="ECO:0000313" key="6">
    <source>
        <dbReference type="EMBL" id="KGN75111.1"/>
    </source>
</evidence>
<dbReference type="OrthoDB" id="908406at2"/>
<feature type="domain" description="Type VI secretion system TssR-like N-terminal barrel" evidence="2">
    <location>
        <begin position="32"/>
        <end position="133"/>
    </location>
</feature>
<evidence type="ECO:0000313" key="7">
    <source>
        <dbReference type="Proteomes" id="UP000030103"/>
    </source>
</evidence>
<dbReference type="STRING" id="28115.HQ47_04225"/>
<keyword evidence="7" id="KW-1185">Reference proteome</keyword>
<accession>A0A0A2E8A1</accession>
<protein>
    <submittedName>
        <fullName evidence="6">Lipoprotein</fullName>
    </submittedName>
</protein>
<name>A0A0A2E8A1_9PORP</name>
<keyword evidence="6" id="KW-0449">Lipoprotein</keyword>
<feature type="domain" description="Type VI secretion system TssR-like C-terminal" evidence="4">
    <location>
        <begin position="645"/>
        <end position="818"/>
    </location>
</feature>
<dbReference type="Pfam" id="PF17643">
    <property type="entry name" value="TssR"/>
    <property type="match status" value="1"/>
</dbReference>
<dbReference type="PROSITE" id="PS51257">
    <property type="entry name" value="PROKAR_LIPOPROTEIN"/>
    <property type="match status" value="1"/>
</dbReference>
<evidence type="ECO:0000259" key="4">
    <source>
        <dbReference type="Pfam" id="PF20781"/>
    </source>
</evidence>
<dbReference type="Pfam" id="PF20782">
    <property type="entry name" value="TssR_VWA"/>
    <property type="match status" value="1"/>
</dbReference>
<dbReference type="InterPro" id="IPR040530">
    <property type="entry name" value="T6SS_TssR-like_N"/>
</dbReference>
<dbReference type="Pfam" id="PF20781">
    <property type="entry name" value="TssR_C"/>
    <property type="match status" value="1"/>
</dbReference>
<dbReference type="InterPro" id="IPR049359">
    <property type="entry name" value="T6SS_TssR-like_dom_2"/>
</dbReference>
<dbReference type="RefSeq" id="WP_036873489.1">
    <property type="nucleotide sequence ID" value="NZ_JASBZX010000001.1"/>
</dbReference>
<feature type="chain" id="PRO_5001986150" evidence="1">
    <location>
        <begin position="24"/>
        <end position="818"/>
    </location>
</feature>
<feature type="signal peptide" evidence="1">
    <location>
        <begin position="1"/>
        <end position="23"/>
    </location>
</feature>
<comment type="caution">
    <text evidence="6">The sequence shown here is derived from an EMBL/GenBank/DDBJ whole genome shotgun (WGS) entry which is preliminary data.</text>
</comment>
<evidence type="ECO:0000256" key="1">
    <source>
        <dbReference type="SAM" id="SignalP"/>
    </source>
</evidence>
<proteinExistence type="predicted"/>